<dbReference type="Gene3D" id="3.40.50.12780">
    <property type="entry name" value="N-terminal domain of ligase-like"/>
    <property type="match status" value="1"/>
</dbReference>
<evidence type="ECO:0000313" key="10">
    <source>
        <dbReference type="Proteomes" id="UP000075787"/>
    </source>
</evidence>
<evidence type="ECO:0000256" key="5">
    <source>
        <dbReference type="ARBA" id="ARBA00067668"/>
    </source>
</evidence>
<accession>A0A162KWX6</accession>
<dbReference type="Pfam" id="PF00501">
    <property type="entry name" value="AMP-binding"/>
    <property type="match status" value="1"/>
</dbReference>
<dbReference type="SUPFAM" id="SSF56801">
    <property type="entry name" value="Acetyl-CoA synthetase-like"/>
    <property type="match status" value="1"/>
</dbReference>
<dbReference type="FunFam" id="3.30.300.30:FF:000008">
    <property type="entry name" value="2,3-dihydroxybenzoate-AMP ligase"/>
    <property type="match status" value="1"/>
</dbReference>
<evidence type="ECO:0000313" key="9">
    <source>
        <dbReference type="EMBL" id="KYO52340.1"/>
    </source>
</evidence>
<dbReference type="AlphaFoldDB" id="A0A162KWX6"/>
<dbReference type="GO" id="GO:0016878">
    <property type="term" value="F:acid-thiol ligase activity"/>
    <property type="evidence" value="ECO:0007669"/>
    <property type="project" value="UniProtKB-ARBA"/>
</dbReference>
<dbReference type="Proteomes" id="UP000075787">
    <property type="component" value="Unassembled WGS sequence"/>
</dbReference>
<comment type="similarity">
    <text evidence="1">Belongs to the ATP-dependent AMP-binding enzyme family.</text>
</comment>
<dbReference type="EMBL" id="LPZR01000157">
    <property type="protein sequence ID" value="KYO52340.1"/>
    <property type="molecule type" value="Genomic_DNA"/>
</dbReference>
<evidence type="ECO:0000256" key="2">
    <source>
        <dbReference type="ARBA" id="ARBA00022598"/>
    </source>
</evidence>
<name>A0A162KWX6_9PROT</name>
<dbReference type="EC" id="6.2.1.44" evidence="4"/>
<protein>
    <recommendedName>
        <fullName evidence="5">3-methylmercaptopropionyl-CoA ligase</fullName>
        <ecNumber evidence="4">6.2.1.44</ecNumber>
    </recommendedName>
</protein>
<evidence type="ECO:0000313" key="8">
    <source>
        <dbReference type="EMBL" id="HAE49203.1"/>
    </source>
</evidence>
<reference evidence="8 11" key="2">
    <citation type="journal article" date="2018" name="Nat. Biotechnol.">
        <title>A standardized bacterial taxonomy based on genome phylogeny substantially revises the tree of life.</title>
        <authorList>
            <person name="Parks D.H."/>
            <person name="Chuvochina M."/>
            <person name="Waite D.W."/>
            <person name="Rinke C."/>
            <person name="Skarshewski A."/>
            <person name="Chaumeil P.A."/>
            <person name="Hugenholtz P."/>
        </authorList>
    </citation>
    <scope>NUCLEOTIDE SEQUENCE [LARGE SCALE GENOMIC DNA]</scope>
    <source>
        <strain evidence="8">UBA8739</strain>
    </source>
</reference>
<comment type="caution">
    <text evidence="9">The sequence shown here is derived from an EMBL/GenBank/DDBJ whole genome shotgun (WGS) entry which is preliminary data.</text>
</comment>
<evidence type="ECO:0000259" key="6">
    <source>
        <dbReference type="Pfam" id="PF00501"/>
    </source>
</evidence>
<evidence type="ECO:0000256" key="1">
    <source>
        <dbReference type="ARBA" id="ARBA00006432"/>
    </source>
</evidence>
<dbReference type="InterPro" id="IPR000873">
    <property type="entry name" value="AMP-dep_synth/lig_dom"/>
</dbReference>
<sequence length="535" mass="58614">MTTSSERMIEGVPGPGQIGRVAIGDVLRRTARRHPDRVAIVEGDRRTTYRRLDDDANRFANYLLAQGLKPGDKVGCICANSTDFIPVIFGIHKAGLVWVPANAMLGVDDIDYIMRHAEVGHVVADDVLAAQPAMAEMLAKLGRPVTVIEVPGSPVPKGSLPHISFGAAIEGRSTVEPEVAIDERDLALIMYTSGTTSRPKGVMHCHLAVVMAAMSNSIEWQIGREDGVTGVLPLFHCAQHTVLLTTMMGGAKMHLMRGFDPGVMLEGLAAEGLTIMVGLPLMYRAVLEHPLRKERSLQLRMCVYAMAPMPEPLMRRLLDEFCPDFRLSSGQTEMYPGTVMSRPERARLRFGNYWGESCIVNDTAIMDDDGNLLPPGKPGEIVHRGPNAMLGYYKQPEATAAARLHGWHHTGDIGVIDEHGELLFLDRKKDMIKSGGENVPSIKIEEVLLGHPDVQNAVVVGIPHARWGEAVTAFLVAKPGTEPTEESIVEHCRRQLGGFEVPKLVVFLEEMPMTATGKVRKTELRSRYAGHFEPA</sequence>
<dbReference type="PROSITE" id="PS00455">
    <property type="entry name" value="AMP_BINDING"/>
    <property type="match status" value="1"/>
</dbReference>
<dbReference type="OrthoDB" id="9803968at2"/>
<evidence type="ECO:0000313" key="11">
    <source>
        <dbReference type="Proteomes" id="UP000257706"/>
    </source>
</evidence>
<dbReference type="GeneID" id="97239606"/>
<dbReference type="PANTHER" id="PTHR43767:SF1">
    <property type="entry name" value="NONRIBOSOMAL PEPTIDE SYNTHASE PES1 (EUROFUNG)-RELATED"/>
    <property type="match status" value="1"/>
</dbReference>
<gene>
    <name evidence="9" type="ORF">AUP44_00910</name>
    <name evidence="8" type="ORF">DCK97_17435</name>
</gene>
<comment type="catalytic activity">
    <reaction evidence="3">
        <text>3-(methylsulfanyl)propanoate + ATP + CoA = 3-(methylsulfanyl)propanoyl-CoA + AMP + diphosphate</text>
        <dbReference type="Rhea" id="RHEA:43052"/>
        <dbReference type="ChEBI" id="CHEBI:30616"/>
        <dbReference type="ChEBI" id="CHEBI:33019"/>
        <dbReference type="ChEBI" id="CHEBI:49016"/>
        <dbReference type="ChEBI" id="CHEBI:57287"/>
        <dbReference type="ChEBI" id="CHEBI:82815"/>
        <dbReference type="ChEBI" id="CHEBI:456215"/>
        <dbReference type="EC" id="6.2.1.44"/>
    </reaction>
    <physiologicalReaction direction="left-to-right" evidence="3">
        <dbReference type="Rhea" id="RHEA:43053"/>
    </physiologicalReaction>
</comment>
<keyword evidence="2" id="KW-0436">Ligase</keyword>
<dbReference type="InterPro" id="IPR045851">
    <property type="entry name" value="AMP-bd_C_sf"/>
</dbReference>
<reference evidence="9 10" key="1">
    <citation type="submission" date="2015-12" db="EMBL/GenBank/DDBJ databases">
        <title>Genome sequence of Tistrella mobilis MCCC 1A02139.</title>
        <authorList>
            <person name="Lu L."/>
            <person name="Lai Q."/>
            <person name="Shao Z."/>
            <person name="Qian P."/>
        </authorList>
    </citation>
    <scope>NUCLEOTIDE SEQUENCE [LARGE SCALE GENOMIC DNA]</scope>
    <source>
        <strain evidence="9 10">MCCC 1A02139</strain>
    </source>
</reference>
<organism evidence="9 10">
    <name type="scientific">Tistrella mobilis</name>
    <dbReference type="NCBI Taxonomy" id="171437"/>
    <lineage>
        <taxon>Bacteria</taxon>
        <taxon>Pseudomonadati</taxon>
        <taxon>Pseudomonadota</taxon>
        <taxon>Alphaproteobacteria</taxon>
        <taxon>Geminicoccales</taxon>
        <taxon>Geminicoccaceae</taxon>
        <taxon>Tistrella</taxon>
    </lineage>
</organism>
<proteinExistence type="inferred from homology"/>
<dbReference type="EMBL" id="DMAI01000285">
    <property type="protein sequence ID" value="HAE49203.1"/>
    <property type="molecule type" value="Genomic_DNA"/>
</dbReference>
<dbReference type="RefSeq" id="WP_062764506.1">
    <property type="nucleotide sequence ID" value="NZ_CP121043.1"/>
</dbReference>
<dbReference type="InterPro" id="IPR020845">
    <property type="entry name" value="AMP-binding_CS"/>
</dbReference>
<dbReference type="InterPro" id="IPR025110">
    <property type="entry name" value="AMP-bd_C"/>
</dbReference>
<dbReference type="InterPro" id="IPR042099">
    <property type="entry name" value="ANL_N_sf"/>
</dbReference>
<dbReference type="Pfam" id="PF13193">
    <property type="entry name" value="AMP-binding_C"/>
    <property type="match status" value="1"/>
</dbReference>
<evidence type="ECO:0000256" key="3">
    <source>
        <dbReference type="ARBA" id="ARBA00051915"/>
    </source>
</evidence>
<feature type="domain" description="AMP-dependent synthetase/ligase" evidence="6">
    <location>
        <begin position="27"/>
        <end position="393"/>
    </location>
</feature>
<feature type="domain" description="AMP-binding enzyme C-terminal" evidence="7">
    <location>
        <begin position="443"/>
        <end position="518"/>
    </location>
</feature>
<dbReference type="Proteomes" id="UP000257706">
    <property type="component" value="Unassembled WGS sequence"/>
</dbReference>
<dbReference type="Gene3D" id="3.30.300.30">
    <property type="match status" value="1"/>
</dbReference>
<dbReference type="PANTHER" id="PTHR43767">
    <property type="entry name" value="LONG-CHAIN-FATTY-ACID--COA LIGASE"/>
    <property type="match status" value="1"/>
</dbReference>
<evidence type="ECO:0000256" key="4">
    <source>
        <dbReference type="ARBA" id="ARBA00066616"/>
    </source>
</evidence>
<dbReference type="InterPro" id="IPR050237">
    <property type="entry name" value="ATP-dep_AMP-bd_enzyme"/>
</dbReference>
<evidence type="ECO:0000259" key="7">
    <source>
        <dbReference type="Pfam" id="PF13193"/>
    </source>
</evidence>